<evidence type="ECO:0000259" key="4">
    <source>
        <dbReference type="SMART" id="SM00971"/>
    </source>
</evidence>
<comment type="caution">
    <text evidence="5">The sequence shown here is derived from an EMBL/GenBank/DDBJ whole genome shotgun (WGS) entry which is preliminary data.</text>
</comment>
<feature type="domain" description="Serine acetyltransferase N-terminal" evidence="4">
    <location>
        <begin position="87"/>
        <end position="190"/>
    </location>
</feature>
<keyword evidence="6" id="KW-1185">Reference proteome</keyword>
<dbReference type="GO" id="GO:0005737">
    <property type="term" value="C:cytoplasm"/>
    <property type="evidence" value="ECO:0007669"/>
    <property type="project" value="InterPro"/>
</dbReference>
<dbReference type="AlphaFoldDB" id="A0A8J5XXH0"/>
<accession>A0A8J5XXH0</accession>
<dbReference type="InterPro" id="IPR042122">
    <property type="entry name" value="Ser_AcTrfase_N_sf"/>
</dbReference>
<dbReference type="PANTHER" id="PTHR42811">
    <property type="entry name" value="SERINE ACETYLTRANSFERASE"/>
    <property type="match status" value="1"/>
</dbReference>
<dbReference type="InterPro" id="IPR010493">
    <property type="entry name" value="Ser_AcTrfase_N"/>
</dbReference>
<dbReference type="PROSITE" id="PS00101">
    <property type="entry name" value="HEXAPEP_TRANSFERASES"/>
    <property type="match status" value="1"/>
</dbReference>
<dbReference type="Gene3D" id="2.160.10.10">
    <property type="entry name" value="Hexapeptide repeat proteins"/>
    <property type="match status" value="1"/>
</dbReference>
<gene>
    <name evidence="5" type="ORF">KFE25_008763</name>
</gene>
<dbReference type="OMA" id="MPAIALR"/>
<dbReference type="SMART" id="SM00971">
    <property type="entry name" value="SATase_N"/>
    <property type="match status" value="1"/>
</dbReference>
<proteinExistence type="predicted"/>
<reference evidence="5" key="1">
    <citation type="submission" date="2021-05" db="EMBL/GenBank/DDBJ databases">
        <title>The genome of the haptophyte Pavlova lutheri (Diacronema luteri, Pavlovales) - a model for lipid biosynthesis in eukaryotic algae.</title>
        <authorList>
            <person name="Hulatt C.J."/>
            <person name="Posewitz M.C."/>
        </authorList>
    </citation>
    <scope>NUCLEOTIDE SEQUENCE</scope>
    <source>
        <strain evidence="5">NIVA-4/92</strain>
    </source>
</reference>
<dbReference type="GO" id="GO:0009001">
    <property type="term" value="F:serine O-acetyltransferase activity"/>
    <property type="evidence" value="ECO:0007669"/>
    <property type="project" value="InterPro"/>
</dbReference>
<sequence>MARRGRRLAVCALFASASSRAPARALHRTETSLSRAGQRMDATRLPRADATHLGFDFESAAVMPPTITPLLIKKASFTDVRAYGAQVWNLLHTEASALASQSALLRGYLSGAVLAHGTVASSLAHVLADRLSGNGLDRTHVAPVLAEHLASPDIVRATLADLTQVVNIDPCAPDLLTVLLHFKGFHGLQTHRVAHALWQRGDSASRQTALLLQGRASAAFGMDVHPQAQIGNGVFLDHATGVVIGQTASIGDFCYVLHGVTLGSTGKTVNGRRHPSVKSHVSLGAGSAILGPVTVGDHALVGAHAIVSKSVQKGATVVGTNKVLAKDEAGTEEFDWLTHWHI</sequence>
<dbReference type="EMBL" id="JAGTXO010000001">
    <property type="protein sequence ID" value="KAG8470342.1"/>
    <property type="molecule type" value="Genomic_DNA"/>
</dbReference>
<dbReference type="GO" id="GO:0006535">
    <property type="term" value="P:cysteine biosynthetic process from serine"/>
    <property type="evidence" value="ECO:0007669"/>
    <property type="project" value="InterPro"/>
</dbReference>
<evidence type="ECO:0000256" key="1">
    <source>
        <dbReference type="ARBA" id="ARBA00022605"/>
    </source>
</evidence>
<dbReference type="UniPathway" id="UPA00136">
    <property type="reaction ID" value="UER00199"/>
</dbReference>
<dbReference type="CDD" id="cd03354">
    <property type="entry name" value="LbH_SAT"/>
    <property type="match status" value="1"/>
</dbReference>
<dbReference type="Pfam" id="PF06426">
    <property type="entry name" value="SATase_N"/>
    <property type="match status" value="1"/>
</dbReference>
<dbReference type="InterPro" id="IPR011004">
    <property type="entry name" value="Trimer_LpxA-like_sf"/>
</dbReference>
<keyword evidence="1" id="KW-0028">Amino-acid biosynthesis</keyword>
<dbReference type="InterPro" id="IPR045304">
    <property type="entry name" value="LbH_SAT"/>
</dbReference>
<evidence type="ECO:0000313" key="6">
    <source>
        <dbReference type="Proteomes" id="UP000751190"/>
    </source>
</evidence>
<organism evidence="5 6">
    <name type="scientific">Diacronema lutheri</name>
    <name type="common">Unicellular marine alga</name>
    <name type="synonym">Monochrysis lutheri</name>
    <dbReference type="NCBI Taxonomy" id="2081491"/>
    <lineage>
        <taxon>Eukaryota</taxon>
        <taxon>Haptista</taxon>
        <taxon>Haptophyta</taxon>
        <taxon>Pavlovophyceae</taxon>
        <taxon>Pavlovales</taxon>
        <taxon>Pavlovaceae</taxon>
        <taxon>Diacronema</taxon>
    </lineage>
</organism>
<dbReference type="InterPro" id="IPR018357">
    <property type="entry name" value="Hexapep_transf_CS"/>
</dbReference>
<evidence type="ECO:0000313" key="5">
    <source>
        <dbReference type="EMBL" id="KAG8470342.1"/>
    </source>
</evidence>
<name>A0A8J5XXH0_DIALT</name>
<protein>
    <recommendedName>
        <fullName evidence="4">Serine acetyltransferase N-terminal domain-containing protein</fullName>
    </recommendedName>
</protein>
<dbReference type="Proteomes" id="UP000751190">
    <property type="component" value="Unassembled WGS sequence"/>
</dbReference>
<dbReference type="OrthoDB" id="25818at2759"/>
<evidence type="ECO:0000256" key="2">
    <source>
        <dbReference type="ARBA" id="ARBA00022679"/>
    </source>
</evidence>
<dbReference type="Gene3D" id="1.10.3130.10">
    <property type="entry name" value="serine acetyltransferase, domain 1"/>
    <property type="match status" value="1"/>
</dbReference>
<evidence type="ECO:0000256" key="3">
    <source>
        <dbReference type="ARBA" id="ARBA00023315"/>
    </source>
</evidence>
<dbReference type="SUPFAM" id="SSF51161">
    <property type="entry name" value="Trimeric LpxA-like enzymes"/>
    <property type="match status" value="1"/>
</dbReference>
<keyword evidence="2" id="KW-0808">Transferase</keyword>
<keyword evidence="3" id="KW-0012">Acyltransferase</keyword>